<evidence type="ECO:0000256" key="3">
    <source>
        <dbReference type="ARBA" id="ARBA00022801"/>
    </source>
</evidence>
<dbReference type="EC" id="3.2.1.22" evidence="2"/>
<dbReference type="FunFam" id="3.20.20.70:FF:000118">
    <property type="entry name" value="Alpha-galactosidase"/>
    <property type="match status" value="1"/>
</dbReference>
<dbReference type="Gene3D" id="2.70.98.60">
    <property type="entry name" value="alpha-galactosidase from lactobacil brevis"/>
    <property type="match status" value="1"/>
</dbReference>
<evidence type="ECO:0000313" key="7">
    <source>
        <dbReference type="EMBL" id="AFN57654.1"/>
    </source>
</evidence>
<protein>
    <recommendedName>
        <fullName evidence="2">alpha-galactosidase</fullName>
        <ecNumber evidence="2">3.2.1.22</ecNumber>
    </recommendedName>
</protein>
<dbReference type="InterPro" id="IPR038417">
    <property type="entry name" value="Alpga-gal_N_sf"/>
</dbReference>
<dbReference type="InterPro" id="IPR013785">
    <property type="entry name" value="Aldolase_TIM"/>
</dbReference>
<dbReference type="CDD" id="cd14791">
    <property type="entry name" value="GH36"/>
    <property type="match status" value="1"/>
</dbReference>
<dbReference type="Pfam" id="PF02065">
    <property type="entry name" value="Melibiase"/>
    <property type="match status" value="1"/>
</dbReference>
<dbReference type="PANTHER" id="PTHR43053:SF3">
    <property type="entry name" value="ALPHA-GALACTOSIDASE C-RELATED"/>
    <property type="match status" value="1"/>
</dbReference>
<dbReference type="PROSITE" id="PS00512">
    <property type="entry name" value="ALPHA_GALACTOSIDASE"/>
    <property type="match status" value="1"/>
</dbReference>
<dbReference type="InterPro" id="IPR013780">
    <property type="entry name" value="Glyco_hydro_b"/>
</dbReference>
<evidence type="ECO:0000256" key="2">
    <source>
        <dbReference type="ARBA" id="ARBA00012755"/>
    </source>
</evidence>
<dbReference type="InterPro" id="IPR031704">
    <property type="entry name" value="Glyco_hydro_36_N"/>
</dbReference>
<comment type="catalytic activity">
    <reaction evidence="1">
        <text>Hydrolysis of terminal, non-reducing alpha-D-galactose residues in alpha-D-galactosides, including galactose oligosaccharides, galactomannans and galactolipids.</text>
        <dbReference type="EC" id="3.2.1.22"/>
    </reaction>
</comment>
<dbReference type="InterPro" id="IPR002252">
    <property type="entry name" value="Glyco_hydro_36"/>
</dbReference>
<dbReference type="GO" id="GO:0004557">
    <property type="term" value="F:alpha-galactosidase activity"/>
    <property type="evidence" value="ECO:0007669"/>
    <property type="project" value="UniProtKB-EC"/>
</dbReference>
<dbReference type="InterPro" id="IPR000111">
    <property type="entry name" value="Glyco_hydro_27/36_CS"/>
</dbReference>
<accession>I6YTC1</accession>
<dbReference type="InterPro" id="IPR017853">
    <property type="entry name" value="GH"/>
</dbReference>
<dbReference type="EMBL" id="JQ303337">
    <property type="protein sequence ID" value="AFN57654.1"/>
    <property type="molecule type" value="Genomic_DNA"/>
</dbReference>
<reference evidence="7" key="1">
    <citation type="journal article" date="2012" name="PLoS ONE">
        <title>Functional metagenomics unveils a multifunctional glycosyl hydrolase from the family 43 catalysing the breakdown of plant polymers in the calf rumen.</title>
        <authorList>
            <person name="Ferrer M."/>
            <person name="Ghazi A."/>
            <person name="Beloqui A."/>
            <person name="Vieites J.M."/>
            <person name="Lopez-Cortes N."/>
            <person name="Marin-Navarro J."/>
            <person name="Nechitaylo T.Y."/>
            <person name="Guazzaroni M.E."/>
            <person name="Polaina J."/>
            <person name="Waliczek A."/>
            <person name="Chernikova T.N."/>
            <person name="Reva O.N."/>
            <person name="Golyshina O.V."/>
            <person name="Golyshin P.N."/>
        </authorList>
    </citation>
    <scope>NUCLEOTIDE SEQUENCE</scope>
</reference>
<keyword evidence="3" id="KW-0378">Hydrolase</keyword>
<keyword evidence="4" id="KW-0326">Glycosidase</keyword>
<evidence type="ECO:0000256" key="1">
    <source>
        <dbReference type="ARBA" id="ARBA00001255"/>
    </source>
</evidence>
<sequence length="798" mass="90108">MITVKGDKTPLFILDTGHTTYAMKVLDTGHIEHLYYGRKIHLDSEDGLTEQHEFAPGTSVVYSPEHGNISLEDMRLEMSSYGKGDVREAFVEIVNTDGSRTSDLLYKGYAESKGRDGGTEGLPTSFGEDAEVLTVTLEDKDNHIRLELIYCVYSDTDVITRTSRLINDGDGDIRIRRLMSTQIDFDPGDYVFSTFTGAWAREMKRTDMSVASARLVNSSYTGNSSNRANPFVMLSSRGCTEDYGDVYGFNLVYSGNHYESVEKSPYGKVRFLSGINPTSFEWKLAKGESFLTPEAVMTYSSTGYNGMSGQMHDFVSKHILRGPWKDRLRPVLLNSWEASYFKISESKLMRLARKAKQVGIELFVMDDGWFGERNDDTTSLGDWFPDTAKLPGGLKGICDKVRALGLQFGIWVEPEMVSRESGLYLAHPEWAMEIPGKSHSEGRNQMVLDLANVEVQDHIINVMSRVFSSAEISYVKWDMNRNFSDVFSRSLPADRQGEVTHRYILGLYRVMKTLTEKFPDILFEGCASGGNRFDLGILSYFPQIWGSDDTDAAVRAEIQTGYSYGYPMSCVTAHVSDCPNHQTLRRTPIETRFNVASFGVLGYECNLVDMSKDDLDAVTAQIAMYKKWRKVMQFGRFYRRSSVNDSIGAPGFSCLEPLPGNDTSWTVVSADKSRAVSMTMQILTHPNAQWGVLKPMGLDEDTKYHIEGRKMKFDLREFGGLINYVAPIHVRQDSLQHRTIARFYKMKAESESHDMYGDAMMYAGVHLRSAFASGGYNENMRYYPDFGSRLYTIEKIDK</sequence>
<evidence type="ECO:0000256" key="4">
    <source>
        <dbReference type="ARBA" id="ARBA00023295"/>
    </source>
</evidence>
<dbReference type="Gene3D" id="3.20.20.70">
    <property type="entry name" value="Aldolase class I"/>
    <property type="match status" value="1"/>
</dbReference>
<organism evidence="7">
    <name type="scientific">uncultured bacterium r_01</name>
    <dbReference type="NCBI Taxonomy" id="1132276"/>
    <lineage>
        <taxon>Bacteria</taxon>
        <taxon>environmental samples</taxon>
    </lineage>
</organism>
<dbReference type="PRINTS" id="PR00743">
    <property type="entry name" value="GLHYDRLASE36"/>
</dbReference>
<dbReference type="AlphaFoldDB" id="I6YTC1"/>
<feature type="domain" description="Glycosyl hydrolase family 36 C-terminal" evidence="5">
    <location>
        <begin position="663"/>
        <end position="792"/>
    </location>
</feature>
<feature type="domain" description="Glycosyl hydrolase family 36 N-terminal" evidence="6">
    <location>
        <begin position="29"/>
        <end position="285"/>
    </location>
</feature>
<proteinExistence type="predicted"/>
<dbReference type="Pfam" id="PF16875">
    <property type="entry name" value="Glyco_hydro_36N"/>
    <property type="match status" value="1"/>
</dbReference>
<dbReference type="Gene3D" id="2.60.40.1180">
    <property type="entry name" value="Golgi alpha-mannosidase II"/>
    <property type="match status" value="1"/>
</dbReference>
<dbReference type="GO" id="GO:0016052">
    <property type="term" value="P:carbohydrate catabolic process"/>
    <property type="evidence" value="ECO:0007669"/>
    <property type="project" value="InterPro"/>
</dbReference>
<dbReference type="InterPro" id="IPR031705">
    <property type="entry name" value="Glyco_hydro_36_C"/>
</dbReference>
<name>I6YTC1_9BACT</name>
<dbReference type="InterPro" id="IPR050985">
    <property type="entry name" value="Alpha-glycosidase_related"/>
</dbReference>
<dbReference type="SUPFAM" id="SSF51445">
    <property type="entry name" value="(Trans)glycosidases"/>
    <property type="match status" value="1"/>
</dbReference>
<dbReference type="PANTHER" id="PTHR43053">
    <property type="entry name" value="GLYCOSIDASE FAMILY 31"/>
    <property type="match status" value="1"/>
</dbReference>
<evidence type="ECO:0000259" key="6">
    <source>
        <dbReference type="Pfam" id="PF16875"/>
    </source>
</evidence>
<evidence type="ECO:0000259" key="5">
    <source>
        <dbReference type="Pfam" id="PF16874"/>
    </source>
</evidence>
<dbReference type="Pfam" id="PF16874">
    <property type="entry name" value="Glyco_hydro_36C"/>
    <property type="match status" value="1"/>
</dbReference>